<keyword evidence="3" id="KW-1185">Reference proteome</keyword>
<dbReference type="Gene3D" id="2.60.40.10">
    <property type="entry name" value="Immunoglobulins"/>
    <property type="match status" value="1"/>
</dbReference>
<dbReference type="Proteomes" id="UP000629713">
    <property type="component" value="Unassembled WGS sequence"/>
</dbReference>
<sequence>RSPVLRVSLSVQAPGGQVALGDHLVLSCPVAAGTGPLSFSWQREDSGALPGTGPSLELCHIGDNVSGQYQCGDSVSENVPLNVTVL</sequence>
<organism evidence="2 3">
    <name type="scientific">Peucedramus taeniatus</name>
    <name type="common">Olive warbler</name>
    <dbReference type="NCBI Taxonomy" id="135441"/>
    <lineage>
        <taxon>Eukaryota</taxon>
        <taxon>Metazoa</taxon>
        <taxon>Chordata</taxon>
        <taxon>Craniata</taxon>
        <taxon>Vertebrata</taxon>
        <taxon>Euteleostomi</taxon>
        <taxon>Archelosauria</taxon>
        <taxon>Archosauria</taxon>
        <taxon>Dinosauria</taxon>
        <taxon>Saurischia</taxon>
        <taxon>Theropoda</taxon>
        <taxon>Coelurosauria</taxon>
        <taxon>Aves</taxon>
        <taxon>Neognathae</taxon>
        <taxon>Neoaves</taxon>
        <taxon>Telluraves</taxon>
        <taxon>Australaves</taxon>
        <taxon>Passeriformes</taxon>
        <taxon>Passeroidea</taxon>
        <taxon>Fringillidae</taxon>
        <taxon>Peucedraminae</taxon>
        <taxon>Peucedramus</taxon>
    </lineage>
</organism>
<dbReference type="InterPro" id="IPR036179">
    <property type="entry name" value="Ig-like_dom_sf"/>
</dbReference>
<comment type="caution">
    <text evidence="2">The sequence shown here is derived from an EMBL/GenBank/DDBJ whole genome shotgun (WGS) entry which is preliminary data.</text>
</comment>
<accession>A0A852F6L5</accession>
<dbReference type="PROSITE" id="PS50835">
    <property type="entry name" value="IG_LIKE"/>
    <property type="match status" value="1"/>
</dbReference>
<feature type="non-terminal residue" evidence="2">
    <location>
        <position position="86"/>
    </location>
</feature>
<proteinExistence type="predicted"/>
<evidence type="ECO:0000259" key="1">
    <source>
        <dbReference type="PROSITE" id="PS50835"/>
    </source>
</evidence>
<feature type="domain" description="Ig-like" evidence="1">
    <location>
        <begin position="3"/>
        <end position="71"/>
    </location>
</feature>
<dbReference type="SUPFAM" id="SSF48726">
    <property type="entry name" value="Immunoglobulin"/>
    <property type="match status" value="1"/>
</dbReference>
<dbReference type="InterPro" id="IPR007110">
    <property type="entry name" value="Ig-like_dom"/>
</dbReference>
<feature type="non-terminal residue" evidence="2">
    <location>
        <position position="1"/>
    </location>
</feature>
<protein>
    <submittedName>
        <fullName evidence="2">FCRL2 protein</fullName>
    </submittedName>
</protein>
<name>A0A852F6L5_PEUTA</name>
<dbReference type="InterPro" id="IPR013783">
    <property type="entry name" value="Ig-like_fold"/>
</dbReference>
<dbReference type="EMBL" id="WBNO01006351">
    <property type="protein sequence ID" value="NXQ11933.1"/>
    <property type="molecule type" value="Genomic_DNA"/>
</dbReference>
<evidence type="ECO:0000313" key="3">
    <source>
        <dbReference type="Proteomes" id="UP000629713"/>
    </source>
</evidence>
<dbReference type="AlphaFoldDB" id="A0A852F6L5"/>
<gene>
    <name evidence="2" type="primary">Fcrl2</name>
    <name evidence="2" type="ORF">PEUTAE_R14835</name>
</gene>
<evidence type="ECO:0000313" key="2">
    <source>
        <dbReference type="EMBL" id="NXQ11933.1"/>
    </source>
</evidence>
<reference evidence="2" key="1">
    <citation type="submission" date="2019-09" db="EMBL/GenBank/DDBJ databases">
        <title>Bird 10,000 Genomes (B10K) Project - Family phase.</title>
        <authorList>
            <person name="Zhang G."/>
        </authorList>
    </citation>
    <scope>NUCLEOTIDE SEQUENCE</scope>
    <source>
        <strain evidence="2">B10K-DU-002-52</strain>
        <tissue evidence="2">Muscle</tissue>
    </source>
</reference>